<feature type="compositionally biased region" description="Acidic residues" evidence="1">
    <location>
        <begin position="80"/>
        <end position="89"/>
    </location>
</feature>
<keyword evidence="3" id="KW-1185">Reference proteome</keyword>
<gene>
    <name evidence="2" type="ORF">M9458_004609</name>
</gene>
<reference evidence="2 3" key="1">
    <citation type="submission" date="2024-05" db="EMBL/GenBank/DDBJ databases">
        <title>Genome sequencing and assembly of Indian major carp, Cirrhinus mrigala (Hamilton, 1822).</title>
        <authorList>
            <person name="Mohindra V."/>
            <person name="Chowdhury L.M."/>
            <person name="Lal K."/>
            <person name="Jena J.K."/>
        </authorList>
    </citation>
    <scope>NUCLEOTIDE SEQUENCE [LARGE SCALE GENOMIC DNA]</scope>
    <source>
        <strain evidence="2">CM1030</strain>
        <tissue evidence="2">Blood</tissue>
    </source>
</reference>
<dbReference type="EMBL" id="JAMKFB020000002">
    <property type="protein sequence ID" value="KAL0201422.1"/>
    <property type="molecule type" value="Genomic_DNA"/>
</dbReference>
<sequence>VEDYEKRLTAVHTKGLENVESEEREQQMGDTQSQNLQTPQPHKSVRKTTRGRGKPKMDDSDLVTPRKSRSRPKPKITFTSDEEEEEDAVMAESETPKVTTPIARTRRTRLRH</sequence>
<evidence type="ECO:0000313" key="3">
    <source>
        <dbReference type="Proteomes" id="UP001529510"/>
    </source>
</evidence>
<evidence type="ECO:0000256" key="1">
    <source>
        <dbReference type="SAM" id="MobiDB-lite"/>
    </source>
</evidence>
<feature type="region of interest" description="Disordered" evidence="1">
    <location>
        <begin position="1"/>
        <end position="112"/>
    </location>
</feature>
<proteinExistence type="predicted"/>
<accession>A0ABD0RSB2</accession>
<feature type="non-terminal residue" evidence="2">
    <location>
        <position position="1"/>
    </location>
</feature>
<protein>
    <submittedName>
        <fullName evidence="2">Uncharacterized protein</fullName>
    </submittedName>
</protein>
<feature type="compositionally biased region" description="Basic residues" evidence="1">
    <location>
        <begin position="43"/>
        <end position="54"/>
    </location>
</feature>
<dbReference type="Proteomes" id="UP001529510">
    <property type="component" value="Unassembled WGS sequence"/>
</dbReference>
<organism evidence="2 3">
    <name type="scientific">Cirrhinus mrigala</name>
    <name type="common">Mrigala</name>
    <dbReference type="NCBI Taxonomy" id="683832"/>
    <lineage>
        <taxon>Eukaryota</taxon>
        <taxon>Metazoa</taxon>
        <taxon>Chordata</taxon>
        <taxon>Craniata</taxon>
        <taxon>Vertebrata</taxon>
        <taxon>Euteleostomi</taxon>
        <taxon>Actinopterygii</taxon>
        <taxon>Neopterygii</taxon>
        <taxon>Teleostei</taxon>
        <taxon>Ostariophysi</taxon>
        <taxon>Cypriniformes</taxon>
        <taxon>Cyprinidae</taxon>
        <taxon>Labeoninae</taxon>
        <taxon>Labeonini</taxon>
        <taxon>Cirrhinus</taxon>
    </lineage>
</organism>
<comment type="caution">
    <text evidence="2">The sequence shown here is derived from an EMBL/GenBank/DDBJ whole genome shotgun (WGS) entry which is preliminary data.</text>
</comment>
<name>A0ABD0RSB2_CIRMR</name>
<feature type="compositionally biased region" description="Polar residues" evidence="1">
    <location>
        <begin position="28"/>
        <end position="41"/>
    </location>
</feature>
<evidence type="ECO:0000313" key="2">
    <source>
        <dbReference type="EMBL" id="KAL0201422.1"/>
    </source>
</evidence>
<dbReference type="AlphaFoldDB" id="A0ABD0RSB2"/>